<dbReference type="KEGG" id="egl:EGR_05878"/>
<dbReference type="CTD" id="36341593"/>
<reference evidence="1 2" key="1">
    <citation type="journal article" date="2013" name="Nat. Genet.">
        <title>The genome of the hydatid tapeworm Echinococcus granulosus.</title>
        <authorList>
            <person name="Zheng H."/>
            <person name="Zhang W."/>
            <person name="Zhang L."/>
            <person name="Zhang Z."/>
            <person name="Li J."/>
            <person name="Lu G."/>
            <person name="Zhu Y."/>
            <person name="Wang Y."/>
            <person name="Huang Y."/>
            <person name="Liu J."/>
            <person name="Kang H."/>
            <person name="Chen J."/>
            <person name="Wang L."/>
            <person name="Chen A."/>
            <person name="Yu S."/>
            <person name="Gao Z."/>
            <person name="Jin L."/>
            <person name="Gu W."/>
            <person name="Wang Z."/>
            <person name="Zhao L."/>
            <person name="Shi B."/>
            <person name="Wen H."/>
            <person name="Lin R."/>
            <person name="Jones M.K."/>
            <person name="Brejova B."/>
            <person name="Vinar T."/>
            <person name="Zhao G."/>
            <person name="McManus D.P."/>
            <person name="Chen Z."/>
            <person name="Zhou Y."/>
            <person name="Wang S."/>
        </authorList>
    </citation>
    <scope>NUCLEOTIDE SEQUENCE [LARGE SCALE GENOMIC DNA]</scope>
</reference>
<dbReference type="Proteomes" id="UP000019149">
    <property type="component" value="Unassembled WGS sequence"/>
</dbReference>
<evidence type="ECO:0000313" key="1">
    <source>
        <dbReference type="EMBL" id="EUB59277.1"/>
    </source>
</evidence>
<gene>
    <name evidence="1" type="ORF">EGR_05878</name>
</gene>
<keyword evidence="2" id="KW-1185">Reference proteome</keyword>
<sequence>MCSSVWFGVAQDISDGLPYPLHLSSSDNTKQKMETVARATKTTQKPRPCGKHMWKAMVTEEVQLLQPSYSIDFLPLKEDAIFMLQLGLRNNNSIALQLNKNTNSTIFISLLKWVNSLQTGSSKLTSPLLLLCALVDFLTTATDSAQNSSLIPITKLMWKIKPFFFSVASAGDQ</sequence>
<dbReference type="GeneID" id="36341593"/>
<dbReference type="EMBL" id="APAU02000047">
    <property type="protein sequence ID" value="EUB59277.1"/>
    <property type="molecule type" value="Genomic_DNA"/>
</dbReference>
<evidence type="ECO:0000313" key="2">
    <source>
        <dbReference type="Proteomes" id="UP000019149"/>
    </source>
</evidence>
<proteinExistence type="predicted"/>
<comment type="caution">
    <text evidence="1">The sequence shown here is derived from an EMBL/GenBank/DDBJ whole genome shotgun (WGS) entry which is preliminary data.</text>
</comment>
<name>W6UMD0_ECHGR</name>
<accession>W6UMD0</accession>
<dbReference type="RefSeq" id="XP_024350473.1">
    <property type="nucleotide sequence ID" value="XM_024495127.1"/>
</dbReference>
<organism evidence="1 2">
    <name type="scientific">Echinococcus granulosus</name>
    <name type="common">Hydatid tapeworm</name>
    <dbReference type="NCBI Taxonomy" id="6210"/>
    <lineage>
        <taxon>Eukaryota</taxon>
        <taxon>Metazoa</taxon>
        <taxon>Spiralia</taxon>
        <taxon>Lophotrochozoa</taxon>
        <taxon>Platyhelminthes</taxon>
        <taxon>Cestoda</taxon>
        <taxon>Eucestoda</taxon>
        <taxon>Cyclophyllidea</taxon>
        <taxon>Taeniidae</taxon>
        <taxon>Echinococcus</taxon>
        <taxon>Echinococcus granulosus group</taxon>
    </lineage>
</organism>
<protein>
    <submittedName>
        <fullName evidence="1">Uncharacterized protein</fullName>
    </submittedName>
</protein>
<dbReference type="AlphaFoldDB" id="W6UMD0"/>